<dbReference type="RefSeq" id="WP_201917656.1">
    <property type="nucleotide sequence ID" value="NZ_JAERQG010000001.1"/>
</dbReference>
<dbReference type="AlphaFoldDB" id="A0A937A8M8"/>
<dbReference type="InterPro" id="IPR003018">
    <property type="entry name" value="GAF"/>
</dbReference>
<feature type="transmembrane region" description="Helical" evidence="3">
    <location>
        <begin position="165"/>
        <end position="185"/>
    </location>
</feature>
<feature type="transmembrane region" description="Helical" evidence="3">
    <location>
        <begin position="52"/>
        <end position="74"/>
    </location>
</feature>
<gene>
    <name evidence="5" type="ORF">JKP34_03230</name>
</gene>
<organism evidence="5 6">
    <name type="scientific">Marivirga atlantica</name>
    <dbReference type="NCBI Taxonomy" id="1548457"/>
    <lineage>
        <taxon>Bacteria</taxon>
        <taxon>Pseudomonadati</taxon>
        <taxon>Bacteroidota</taxon>
        <taxon>Cytophagia</taxon>
        <taxon>Cytophagales</taxon>
        <taxon>Marivirgaceae</taxon>
        <taxon>Marivirga</taxon>
    </lineage>
</organism>
<evidence type="ECO:0000313" key="6">
    <source>
        <dbReference type="Proteomes" id="UP000642920"/>
    </source>
</evidence>
<name>A0A937A8M8_9BACT</name>
<dbReference type="Proteomes" id="UP000642920">
    <property type="component" value="Unassembled WGS sequence"/>
</dbReference>
<dbReference type="SMART" id="SM00065">
    <property type="entry name" value="GAF"/>
    <property type="match status" value="1"/>
</dbReference>
<feature type="region of interest" description="Disordered" evidence="2">
    <location>
        <begin position="407"/>
        <end position="453"/>
    </location>
</feature>
<protein>
    <submittedName>
        <fullName evidence="5">GAF domain-containing protein</fullName>
    </submittedName>
</protein>
<comment type="caution">
    <text evidence="5">The sequence shown here is derived from an EMBL/GenBank/DDBJ whole genome shotgun (WGS) entry which is preliminary data.</text>
</comment>
<proteinExistence type="predicted"/>
<evidence type="ECO:0000256" key="1">
    <source>
        <dbReference type="SAM" id="Coils"/>
    </source>
</evidence>
<dbReference type="EMBL" id="JAERQG010000001">
    <property type="protein sequence ID" value="MBL0764250.1"/>
    <property type="molecule type" value="Genomic_DNA"/>
</dbReference>
<keyword evidence="3" id="KW-0472">Membrane</keyword>
<feature type="coiled-coil region" evidence="1">
    <location>
        <begin position="193"/>
        <end position="230"/>
    </location>
</feature>
<dbReference type="Pfam" id="PF13185">
    <property type="entry name" value="GAF_2"/>
    <property type="match status" value="1"/>
</dbReference>
<feature type="transmembrane region" description="Helical" evidence="3">
    <location>
        <begin position="81"/>
        <end position="100"/>
    </location>
</feature>
<feature type="compositionally biased region" description="Basic and acidic residues" evidence="2">
    <location>
        <begin position="417"/>
        <end position="427"/>
    </location>
</feature>
<evidence type="ECO:0000256" key="2">
    <source>
        <dbReference type="SAM" id="MobiDB-lite"/>
    </source>
</evidence>
<feature type="transmembrane region" description="Helical" evidence="3">
    <location>
        <begin position="26"/>
        <end position="46"/>
    </location>
</feature>
<feature type="transmembrane region" description="Helical" evidence="3">
    <location>
        <begin position="128"/>
        <end position="145"/>
    </location>
</feature>
<feature type="transmembrane region" description="Helical" evidence="3">
    <location>
        <begin position="106"/>
        <end position="123"/>
    </location>
</feature>
<reference evidence="5" key="1">
    <citation type="submission" date="2021-01" db="EMBL/GenBank/DDBJ databases">
        <title>Marivirga sp. nov., isolated from intertidal surface sediments.</title>
        <authorList>
            <person name="Zhang M."/>
        </authorList>
    </citation>
    <scope>NUCLEOTIDE SEQUENCE</scope>
    <source>
        <strain evidence="5">SM1354</strain>
    </source>
</reference>
<accession>A0A937A8M8</accession>
<dbReference type="SUPFAM" id="SSF55781">
    <property type="entry name" value="GAF domain-like"/>
    <property type="match status" value="1"/>
</dbReference>
<keyword evidence="3" id="KW-0812">Transmembrane</keyword>
<feature type="compositionally biased region" description="Basic and acidic residues" evidence="2">
    <location>
        <begin position="436"/>
        <end position="453"/>
    </location>
</feature>
<evidence type="ECO:0000256" key="3">
    <source>
        <dbReference type="SAM" id="Phobius"/>
    </source>
</evidence>
<evidence type="ECO:0000259" key="4">
    <source>
        <dbReference type="SMART" id="SM00065"/>
    </source>
</evidence>
<sequence length="468" mass="54433">MNIINWLSSIGTKQKMDDDLKNKIRLSNYLTSAFLVIIITYSVISFFLIPEIINYCLLGFVLYAANLAFSYFGFHRLTRFGISLFPPIVIAVLHATIMQPGEPPRNEIYVFQAIACLIPFAVFDIRRLVYWLGPFLFSFLLLFYIEELNNYFNTELDSSIFDTGWLYFAIIAGAVMVGAFIIIFLKYLNLVQFKRTSELLSEIEEENKRAQEKEQELTKTLSDLEVAQKEESKRNWKTSGLAEIGNLLRVEDDLDELCDKIIAYIVKYMEASQGALFLLDDDTTKDRQEQELYIKSAYAYERKKRLDHRVQAGEGLIGQCFLEKDYIYLTEVPDSFISIKSGLGDANPRSILITPMIVNEQVYGIFEIASFKEIEQYQIDFMMELGENIAMTLNNFKVNERTKKLLEETQEQSEQLRSQEEEMRQNMEELQATQEEQERQQKEMAEKIKELEREKAQALSRLAELETD</sequence>
<keyword evidence="1" id="KW-0175">Coiled coil</keyword>
<evidence type="ECO:0000313" key="5">
    <source>
        <dbReference type="EMBL" id="MBL0764250.1"/>
    </source>
</evidence>
<dbReference type="InterPro" id="IPR029016">
    <property type="entry name" value="GAF-like_dom_sf"/>
</dbReference>
<keyword evidence="6" id="KW-1185">Reference proteome</keyword>
<keyword evidence="3" id="KW-1133">Transmembrane helix</keyword>
<dbReference type="Gene3D" id="3.30.450.40">
    <property type="match status" value="1"/>
</dbReference>
<feature type="domain" description="GAF" evidence="4">
    <location>
        <begin position="253"/>
        <end position="403"/>
    </location>
</feature>